<evidence type="ECO:0000256" key="1">
    <source>
        <dbReference type="ARBA" id="ARBA00000085"/>
    </source>
</evidence>
<dbReference type="InterPro" id="IPR003661">
    <property type="entry name" value="HisK_dim/P_dom"/>
</dbReference>
<dbReference type="PROSITE" id="PS50109">
    <property type="entry name" value="HIS_KIN"/>
    <property type="match status" value="1"/>
</dbReference>
<evidence type="ECO:0000256" key="8">
    <source>
        <dbReference type="ARBA" id="ARBA00023012"/>
    </source>
</evidence>
<keyword evidence="13" id="KW-1185">Reference proteome</keyword>
<keyword evidence="6" id="KW-0418">Kinase</keyword>
<dbReference type="Proteomes" id="UP000476934">
    <property type="component" value="Unassembled WGS sequence"/>
</dbReference>
<comment type="catalytic activity">
    <reaction evidence="1">
        <text>ATP + protein L-histidine = ADP + protein N-phospho-L-histidine.</text>
        <dbReference type="EC" id="2.7.13.3"/>
    </reaction>
</comment>
<feature type="domain" description="PAS" evidence="11">
    <location>
        <begin position="173"/>
        <end position="227"/>
    </location>
</feature>
<evidence type="ECO:0000259" key="10">
    <source>
        <dbReference type="PROSITE" id="PS50109"/>
    </source>
</evidence>
<keyword evidence="3" id="KW-0597">Phosphoprotein</keyword>
<dbReference type="InterPro" id="IPR035965">
    <property type="entry name" value="PAS-like_dom_sf"/>
</dbReference>
<keyword evidence="4" id="KW-0808">Transferase</keyword>
<evidence type="ECO:0000256" key="3">
    <source>
        <dbReference type="ARBA" id="ARBA00022553"/>
    </source>
</evidence>
<keyword evidence="9" id="KW-0175">Coiled coil</keyword>
<accession>A0A6M0P911</accession>
<dbReference type="CDD" id="cd00082">
    <property type="entry name" value="HisKA"/>
    <property type="match status" value="1"/>
</dbReference>
<dbReference type="SUPFAM" id="SSF55874">
    <property type="entry name" value="ATPase domain of HSP90 chaperone/DNA topoisomerase II/histidine kinase"/>
    <property type="match status" value="1"/>
</dbReference>
<reference evidence="12 13" key="1">
    <citation type="submission" date="2020-03" db="EMBL/GenBank/DDBJ databases">
        <title>Bacillus aquiflavi sp. nov., isolated from yellow water of strong flavor Chinese baijiu in Yibin region of China.</title>
        <authorList>
            <person name="Xie J."/>
        </authorList>
    </citation>
    <scope>NUCLEOTIDE SEQUENCE [LARGE SCALE GENOMIC DNA]</scope>
    <source>
        <strain evidence="12 13">Gsoil 114</strain>
    </source>
</reference>
<dbReference type="InterPro" id="IPR036097">
    <property type="entry name" value="HisK_dim/P_sf"/>
</dbReference>
<dbReference type="GO" id="GO:0000155">
    <property type="term" value="F:phosphorelay sensor kinase activity"/>
    <property type="evidence" value="ECO:0007669"/>
    <property type="project" value="InterPro"/>
</dbReference>
<evidence type="ECO:0000256" key="5">
    <source>
        <dbReference type="ARBA" id="ARBA00022741"/>
    </source>
</evidence>
<keyword evidence="8" id="KW-0902">Two-component regulatory system</keyword>
<gene>
    <name evidence="12" type="ORF">G4D61_14840</name>
</gene>
<keyword evidence="5" id="KW-0547">Nucleotide-binding</keyword>
<dbReference type="PANTHER" id="PTHR43065">
    <property type="entry name" value="SENSOR HISTIDINE KINASE"/>
    <property type="match status" value="1"/>
</dbReference>
<dbReference type="SUPFAM" id="SSF55785">
    <property type="entry name" value="PYP-like sensor domain (PAS domain)"/>
    <property type="match status" value="2"/>
</dbReference>
<dbReference type="PROSITE" id="PS50112">
    <property type="entry name" value="PAS"/>
    <property type="match status" value="2"/>
</dbReference>
<dbReference type="Gene3D" id="3.30.450.20">
    <property type="entry name" value="PAS domain"/>
    <property type="match status" value="2"/>
</dbReference>
<evidence type="ECO:0000256" key="9">
    <source>
        <dbReference type="SAM" id="Coils"/>
    </source>
</evidence>
<evidence type="ECO:0000256" key="7">
    <source>
        <dbReference type="ARBA" id="ARBA00022840"/>
    </source>
</evidence>
<evidence type="ECO:0000256" key="4">
    <source>
        <dbReference type="ARBA" id="ARBA00022679"/>
    </source>
</evidence>
<feature type="domain" description="PAS" evidence="11">
    <location>
        <begin position="46"/>
        <end position="120"/>
    </location>
</feature>
<dbReference type="Pfam" id="PF13426">
    <property type="entry name" value="PAS_9"/>
    <property type="match status" value="2"/>
</dbReference>
<dbReference type="SMART" id="SM00091">
    <property type="entry name" value="PAS"/>
    <property type="match status" value="2"/>
</dbReference>
<dbReference type="EMBL" id="JAAIWK010000029">
    <property type="protein sequence ID" value="NEY21222.1"/>
    <property type="molecule type" value="Genomic_DNA"/>
</dbReference>
<dbReference type="SMART" id="SM00388">
    <property type="entry name" value="HisKA"/>
    <property type="match status" value="1"/>
</dbReference>
<dbReference type="InterPro" id="IPR005467">
    <property type="entry name" value="His_kinase_dom"/>
</dbReference>
<dbReference type="Pfam" id="PF02518">
    <property type="entry name" value="HATPase_c"/>
    <property type="match status" value="1"/>
</dbReference>
<dbReference type="PANTHER" id="PTHR43065:SF34">
    <property type="entry name" value="SPORULATION KINASE A"/>
    <property type="match status" value="1"/>
</dbReference>
<dbReference type="GO" id="GO:0005524">
    <property type="term" value="F:ATP binding"/>
    <property type="evidence" value="ECO:0007669"/>
    <property type="project" value="UniProtKB-KW"/>
</dbReference>
<dbReference type="NCBIfam" id="TIGR00229">
    <property type="entry name" value="sensory_box"/>
    <property type="match status" value="2"/>
</dbReference>
<protein>
    <recommendedName>
        <fullName evidence="2">histidine kinase</fullName>
        <ecNumber evidence="2">2.7.13.3</ecNumber>
    </recommendedName>
</protein>
<keyword evidence="7" id="KW-0067">ATP-binding</keyword>
<name>A0A6M0P911_9BACI</name>
<dbReference type="InterPro" id="IPR036890">
    <property type="entry name" value="HATPase_C_sf"/>
</dbReference>
<sequence>MDVMELGYDQEKDKLLHEIDQLKIENEKLKSELSTTKEISKYLNESEQRFEQLFNNISDAVYYLKIDKEGVSGNFIEVNKIAYKRLGYTREEMLNMSPFDIDYHEREELIQILESIMSTETLIFETMHVCKDGTLIPVEIKTHNVVMDGETFTLSVCRDISERKQAERVIRDTKKQYQRLVESSTNGIAVLQDDKWVFANEAALKLFGAHTKDQLLGKSIYDMLYPEFIEKYKILTKFGGKHARLNSTWKNLDGREIHTEIVSIPIIFRDRVAKQLIIQDVTERKQAEDLMIQAEKMNVVGQLAAGIAHEIRNPLTSLKGFVQLFRSGTVPNDKFLNIMESELERIDVISSEFLTLAKPYNVDFSPVDIQELLKNVIALLGTEASKQRISIDTSFLNETIIVDGVNAELKKVFINLIKNAIEVMPDGGTIKIIVENSEEAVDISIQDHGIGMTDEQLRRLGEPFFTTKETGTGLGLMVTYKIIDHHHGEMKVKSKLNEGTTFTVRLPVIT</sequence>
<evidence type="ECO:0000256" key="2">
    <source>
        <dbReference type="ARBA" id="ARBA00012438"/>
    </source>
</evidence>
<dbReference type="SUPFAM" id="SSF47384">
    <property type="entry name" value="Homodimeric domain of signal transducing histidine kinase"/>
    <property type="match status" value="1"/>
</dbReference>
<dbReference type="CDD" id="cd00130">
    <property type="entry name" value="PAS"/>
    <property type="match status" value="2"/>
</dbReference>
<evidence type="ECO:0000256" key="6">
    <source>
        <dbReference type="ARBA" id="ARBA00022777"/>
    </source>
</evidence>
<dbReference type="InterPro" id="IPR003594">
    <property type="entry name" value="HATPase_dom"/>
</dbReference>
<dbReference type="InterPro" id="IPR000014">
    <property type="entry name" value="PAS"/>
</dbReference>
<dbReference type="SMART" id="SM00387">
    <property type="entry name" value="HATPase_c"/>
    <property type="match status" value="1"/>
</dbReference>
<dbReference type="InterPro" id="IPR004358">
    <property type="entry name" value="Sig_transdc_His_kin-like_C"/>
</dbReference>
<dbReference type="Gene3D" id="3.30.565.10">
    <property type="entry name" value="Histidine kinase-like ATPase, C-terminal domain"/>
    <property type="match status" value="1"/>
</dbReference>
<dbReference type="AlphaFoldDB" id="A0A6M0P911"/>
<dbReference type="EC" id="2.7.13.3" evidence="2"/>
<evidence type="ECO:0000313" key="13">
    <source>
        <dbReference type="Proteomes" id="UP000476934"/>
    </source>
</evidence>
<dbReference type="Pfam" id="PF00512">
    <property type="entry name" value="HisKA"/>
    <property type="match status" value="1"/>
</dbReference>
<proteinExistence type="predicted"/>
<evidence type="ECO:0000313" key="12">
    <source>
        <dbReference type="EMBL" id="NEY21222.1"/>
    </source>
</evidence>
<organism evidence="12 13">
    <name type="scientific">Heyndrickxia ginsengihumi</name>
    <dbReference type="NCBI Taxonomy" id="363870"/>
    <lineage>
        <taxon>Bacteria</taxon>
        <taxon>Bacillati</taxon>
        <taxon>Bacillota</taxon>
        <taxon>Bacilli</taxon>
        <taxon>Bacillales</taxon>
        <taxon>Bacillaceae</taxon>
        <taxon>Heyndrickxia</taxon>
    </lineage>
</organism>
<evidence type="ECO:0000259" key="11">
    <source>
        <dbReference type="PROSITE" id="PS50112"/>
    </source>
</evidence>
<dbReference type="Gene3D" id="1.10.287.130">
    <property type="match status" value="1"/>
</dbReference>
<dbReference type="PRINTS" id="PR00344">
    <property type="entry name" value="BCTRLSENSOR"/>
</dbReference>
<feature type="coiled-coil region" evidence="9">
    <location>
        <begin position="12"/>
        <end position="39"/>
    </location>
</feature>
<comment type="caution">
    <text evidence="12">The sequence shown here is derived from an EMBL/GenBank/DDBJ whole genome shotgun (WGS) entry which is preliminary data.</text>
</comment>
<feature type="domain" description="Histidine kinase" evidence="10">
    <location>
        <begin position="306"/>
        <end position="510"/>
    </location>
</feature>